<dbReference type="AlphaFoldDB" id="A0A8R7RB23"/>
<evidence type="ECO:0000313" key="2">
    <source>
        <dbReference type="Proteomes" id="UP000015106"/>
    </source>
</evidence>
<dbReference type="PANTHER" id="PTHR47975">
    <property type="entry name" value="S-LOCUS LECTIN KINASE FAMILY PROTEIN"/>
    <property type="match status" value="1"/>
</dbReference>
<dbReference type="Gramene" id="TuG1812S0002625300.01.T01">
    <property type="protein sequence ID" value="TuG1812S0002625300.01.T01"/>
    <property type="gene ID" value="TuG1812S0002625300.01"/>
</dbReference>
<dbReference type="Gene3D" id="1.10.510.10">
    <property type="entry name" value="Transferase(Phosphotransferase) domain 1"/>
    <property type="match status" value="1"/>
</dbReference>
<dbReference type="PANTHER" id="PTHR47975:SF50">
    <property type="entry name" value="PROTEIN KINASE DOMAIN-CONTAINING PROTEIN"/>
    <property type="match status" value="1"/>
</dbReference>
<sequence>YSLGLLIIEITTGEKNCPENNQPSVRNFIDNVQKNWTTDYITSKYSILTAYGLHQVKQCIKIGLECVTIDRKGRPTIEKIIDTLKGIN</sequence>
<dbReference type="InterPro" id="IPR011009">
    <property type="entry name" value="Kinase-like_dom_sf"/>
</dbReference>
<dbReference type="SUPFAM" id="SSF56112">
    <property type="entry name" value="Protein kinase-like (PK-like)"/>
    <property type="match status" value="1"/>
</dbReference>
<keyword evidence="2" id="KW-1185">Reference proteome</keyword>
<reference evidence="1" key="2">
    <citation type="submission" date="2022-06" db="UniProtKB">
        <authorList>
            <consortium name="EnsemblPlants"/>
        </authorList>
    </citation>
    <scope>IDENTIFICATION</scope>
</reference>
<accession>A0A8R7RB23</accession>
<name>A0A8R7RB23_TRIUA</name>
<reference evidence="2" key="1">
    <citation type="journal article" date="2013" name="Nature">
        <title>Draft genome of the wheat A-genome progenitor Triticum urartu.</title>
        <authorList>
            <person name="Ling H.Q."/>
            <person name="Zhao S."/>
            <person name="Liu D."/>
            <person name="Wang J."/>
            <person name="Sun H."/>
            <person name="Zhang C."/>
            <person name="Fan H."/>
            <person name="Li D."/>
            <person name="Dong L."/>
            <person name="Tao Y."/>
            <person name="Gao C."/>
            <person name="Wu H."/>
            <person name="Li Y."/>
            <person name="Cui Y."/>
            <person name="Guo X."/>
            <person name="Zheng S."/>
            <person name="Wang B."/>
            <person name="Yu K."/>
            <person name="Liang Q."/>
            <person name="Yang W."/>
            <person name="Lou X."/>
            <person name="Chen J."/>
            <person name="Feng M."/>
            <person name="Jian J."/>
            <person name="Zhang X."/>
            <person name="Luo G."/>
            <person name="Jiang Y."/>
            <person name="Liu J."/>
            <person name="Wang Z."/>
            <person name="Sha Y."/>
            <person name="Zhang B."/>
            <person name="Wu H."/>
            <person name="Tang D."/>
            <person name="Shen Q."/>
            <person name="Xue P."/>
            <person name="Zou S."/>
            <person name="Wang X."/>
            <person name="Liu X."/>
            <person name="Wang F."/>
            <person name="Yang Y."/>
            <person name="An X."/>
            <person name="Dong Z."/>
            <person name="Zhang K."/>
            <person name="Zhang X."/>
            <person name="Luo M.C."/>
            <person name="Dvorak J."/>
            <person name="Tong Y."/>
            <person name="Wang J."/>
            <person name="Yang H."/>
            <person name="Li Z."/>
            <person name="Wang D."/>
            <person name="Zhang A."/>
            <person name="Wang J."/>
        </authorList>
    </citation>
    <scope>NUCLEOTIDE SEQUENCE</scope>
    <source>
        <strain evidence="2">cv. G1812</strain>
    </source>
</reference>
<dbReference type="EnsemblPlants" id="TuG1812S0002625300.01.T01">
    <property type="protein sequence ID" value="TuG1812S0002625300.01.T01"/>
    <property type="gene ID" value="TuG1812S0002625300.01"/>
</dbReference>
<protein>
    <recommendedName>
        <fullName evidence="3">Serine-threonine/tyrosine-protein kinase catalytic domain-containing protein</fullName>
    </recommendedName>
</protein>
<dbReference type="Proteomes" id="UP000015106">
    <property type="component" value="Unassembled WGS sequence"/>
</dbReference>
<organism evidence="1 2">
    <name type="scientific">Triticum urartu</name>
    <name type="common">Red wild einkorn</name>
    <name type="synonym">Crithodium urartu</name>
    <dbReference type="NCBI Taxonomy" id="4572"/>
    <lineage>
        <taxon>Eukaryota</taxon>
        <taxon>Viridiplantae</taxon>
        <taxon>Streptophyta</taxon>
        <taxon>Embryophyta</taxon>
        <taxon>Tracheophyta</taxon>
        <taxon>Spermatophyta</taxon>
        <taxon>Magnoliopsida</taxon>
        <taxon>Liliopsida</taxon>
        <taxon>Poales</taxon>
        <taxon>Poaceae</taxon>
        <taxon>BOP clade</taxon>
        <taxon>Pooideae</taxon>
        <taxon>Triticodae</taxon>
        <taxon>Triticeae</taxon>
        <taxon>Triticinae</taxon>
        <taxon>Triticum</taxon>
    </lineage>
</organism>
<evidence type="ECO:0008006" key="3">
    <source>
        <dbReference type="Google" id="ProtNLM"/>
    </source>
</evidence>
<proteinExistence type="predicted"/>
<evidence type="ECO:0000313" key="1">
    <source>
        <dbReference type="EnsemblPlants" id="TuG1812S0002625300.01.T01"/>
    </source>
</evidence>